<organism evidence="1 2">
    <name type="scientific">Dasania phycosphaerae</name>
    <dbReference type="NCBI Taxonomy" id="2950436"/>
    <lineage>
        <taxon>Bacteria</taxon>
        <taxon>Pseudomonadati</taxon>
        <taxon>Pseudomonadota</taxon>
        <taxon>Gammaproteobacteria</taxon>
        <taxon>Cellvibrionales</taxon>
        <taxon>Spongiibacteraceae</taxon>
        <taxon>Dasania</taxon>
    </lineage>
</organism>
<keyword evidence="2" id="KW-1185">Reference proteome</keyword>
<dbReference type="Pfam" id="PF11197">
    <property type="entry name" value="DUF2835"/>
    <property type="match status" value="1"/>
</dbReference>
<dbReference type="EMBL" id="JAPTGG010000006">
    <property type="protein sequence ID" value="MCZ0865319.1"/>
    <property type="molecule type" value="Genomic_DNA"/>
</dbReference>
<dbReference type="AlphaFoldDB" id="A0A9J6RMA7"/>
<reference evidence="1 2" key="1">
    <citation type="submission" date="2022-12" db="EMBL/GenBank/DDBJ databases">
        <title>Dasania phycosphaerae sp. nov., isolated from particulate material of the south coast of Korea.</title>
        <authorList>
            <person name="Jiang Y."/>
        </authorList>
    </citation>
    <scope>NUCLEOTIDE SEQUENCE [LARGE SCALE GENOMIC DNA]</scope>
    <source>
        <strain evidence="1 2">GY-19</strain>
    </source>
</reference>
<sequence>MQEIIVNLAISADEYLKNYQSPGINVSATSVDGRRVHFPANILQRFVTRNGVHGRFRIRFNEQGKYQAIERC</sequence>
<dbReference type="RefSeq" id="WP_258331466.1">
    <property type="nucleotide sequence ID" value="NZ_JAPTGG010000006.1"/>
</dbReference>
<evidence type="ECO:0000313" key="2">
    <source>
        <dbReference type="Proteomes" id="UP001069090"/>
    </source>
</evidence>
<protein>
    <submittedName>
        <fullName evidence="1">DUF2835 domain-containing protein</fullName>
    </submittedName>
</protein>
<accession>A0A9J6RMA7</accession>
<name>A0A9J6RMA7_9GAMM</name>
<evidence type="ECO:0000313" key="1">
    <source>
        <dbReference type="EMBL" id="MCZ0865319.1"/>
    </source>
</evidence>
<gene>
    <name evidence="1" type="ORF">O0V09_08915</name>
</gene>
<proteinExistence type="predicted"/>
<dbReference type="Proteomes" id="UP001069090">
    <property type="component" value="Unassembled WGS sequence"/>
</dbReference>
<dbReference type="InterPro" id="IPR021363">
    <property type="entry name" value="DUF2835"/>
</dbReference>
<comment type="caution">
    <text evidence="1">The sequence shown here is derived from an EMBL/GenBank/DDBJ whole genome shotgun (WGS) entry which is preliminary data.</text>
</comment>